<evidence type="ECO:0000313" key="3">
    <source>
        <dbReference type="Proteomes" id="UP000257030"/>
    </source>
</evidence>
<dbReference type="RefSeq" id="WP_116013366.1">
    <property type="nucleotide sequence ID" value="NZ_QNUH01000018.1"/>
</dbReference>
<keyword evidence="1" id="KW-0472">Membrane</keyword>
<dbReference type="Proteomes" id="UP000257030">
    <property type="component" value="Unassembled WGS sequence"/>
</dbReference>
<proteinExistence type="predicted"/>
<keyword evidence="3" id="KW-1185">Reference proteome</keyword>
<feature type="transmembrane region" description="Helical" evidence="1">
    <location>
        <begin position="189"/>
        <end position="207"/>
    </location>
</feature>
<keyword evidence="1" id="KW-1133">Transmembrane helix</keyword>
<name>A0A3D9D9W9_9FLAO</name>
<accession>A0A3D9D9W9</accession>
<dbReference type="OrthoDB" id="1272476at2"/>
<dbReference type="EMBL" id="QNUH01000018">
    <property type="protein sequence ID" value="REC74779.1"/>
    <property type="molecule type" value="Genomic_DNA"/>
</dbReference>
<evidence type="ECO:0000313" key="2">
    <source>
        <dbReference type="EMBL" id="REC74779.1"/>
    </source>
</evidence>
<comment type="caution">
    <text evidence="2">The sequence shown here is derived from an EMBL/GenBank/DDBJ whole genome shotgun (WGS) entry which is preliminary data.</text>
</comment>
<reference evidence="2 3" key="1">
    <citation type="journal article" date="2010" name="Syst. Appl. Microbiol.">
        <title>Four new species of Chryseobacterium from the rhizosphere of coastal sand dune plants, Chryseobacterium elymi sp. nov., Chryseobacterium hagamense sp. nov., Chryseobacterium lathyri sp. nov. and Chryseobacterium rhizosphaerae sp. nov.</title>
        <authorList>
            <person name="Cho S.H."/>
            <person name="Lee K.S."/>
            <person name="Shin D.S."/>
            <person name="Han J.H."/>
            <person name="Park K.S."/>
            <person name="Lee C.H."/>
            <person name="Park K.H."/>
            <person name="Kim S.B."/>
        </authorList>
    </citation>
    <scope>NUCLEOTIDE SEQUENCE [LARGE SCALE GENOMIC DNA]</scope>
    <source>
        <strain evidence="2 3">KCTC 22547</strain>
    </source>
</reference>
<gene>
    <name evidence="2" type="ORF">DRF60_16805</name>
</gene>
<evidence type="ECO:0000256" key="1">
    <source>
        <dbReference type="SAM" id="Phobius"/>
    </source>
</evidence>
<feature type="transmembrane region" description="Helical" evidence="1">
    <location>
        <begin position="5"/>
        <end position="24"/>
    </location>
</feature>
<keyword evidence="1" id="KW-0812">Transmembrane</keyword>
<dbReference type="AlphaFoldDB" id="A0A3D9D9W9"/>
<protein>
    <submittedName>
        <fullName evidence="2">Uncharacterized protein</fullName>
    </submittedName>
</protein>
<sequence length="215" mass="25462">MKKIYYFPGLISAIIIPLLFWYYGNRKFEEVNFNVMDIWLPAKTKAGEKPYFLSFEPYRNWNYKKINVAPNQAKKNTKLYVAEIKNLQKRNEKNSGIEFILDDRNTYNDLVALLNDVELAGQFSYTLDVEKTWHFFVTHDYVGSNIQILDDSSFIRCGTGLFANYQPNNAWLKGFQTFESQLIQLPKQSFYIIFGFLFLMNISMLSIKERFQIHY</sequence>
<organism evidence="2 3">
    <name type="scientific">Chryseobacterium elymi</name>
    <dbReference type="NCBI Taxonomy" id="395936"/>
    <lineage>
        <taxon>Bacteria</taxon>
        <taxon>Pseudomonadati</taxon>
        <taxon>Bacteroidota</taxon>
        <taxon>Flavobacteriia</taxon>
        <taxon>Flavobacteriales</taxon>
        <taxon>Weeksellaceae</taxon>
        <taxon>Chryseobacterium group</taxon>
        <taxon>Chryseobacterium</taxon>
    </lineage>
</organism>